<dbReference type="GO" id="GO:0006508">
    <property type="term" value="P:proteolysis"/>
    <property type="evidence" value="ECO:0007669"/>
    <property type="project" value="InterPro"/>
</dbReference>
<accession>A0A8E2DXM7</accession>
<dbReference type="OrthoDB" id="3946663at2759"/>
<dbReference type="EMBL" id="KV745790">
    <property type="protein sequence ID" value="OCK73406.1"/>
    <property type="molecule type" value="Genomic_DNA"/>
</dbReference>
<reference evidence="2 3" key="1">
    <citation type="journal article" date="2016" name="Nat. Commun.">
        <title>Ectomycorrhizal ecology is imprinted in the genome of the dominant symbiotic fungus Cenococcum geophilum.</title>
        <authorList>
            <consortium name="DOE Joint Genome Institute"/>
            <person name="Peter M."/>
            <person name="Kohler A."/>
            <person name="Ohm R.A."/>
            <person name="Kuo A."/>
            <person name="Krutzmann J."/>
            <person name="Morin E."/>
            <person name="Arend M."/>
            <person name="Barry K.W."/>
            <person name="Binder M."/>
            <person name="Choi C."/>
            <person name="Clum A."/>
            <person name="Copeland A."/>
            <person name="Grisel N."/>
            <person name="Haridas S."/>
            <person name="Kipfer T."/>
            <person name="LaButti K."/>
            <person name="Lindquist E."/>
            <person name="Lipzen A."/>
            <person name="Maire R."/>
            <person name="Meier B."/>
            <person name="Mihaltcheva S."/>
            <person name="Molinier V."/>
            <person name="Murat C."/>
            <person name="Poggeler S."/>
            <person name="Quandt C.A."/>
            <person name="Sperisen C."/>
            <person name="Tritt A."/>
            <person name="Tisserant E."/>
            <person name="Crous P.W."/>
            <person name="Henrissat B."/>
            <person name="Nehls U."/>
            <person name="Egli S."/>
            <person name="Spatafora J.W."/>
            <person name="Grigoriev I.V."/>
            <person name="Martin F.M."/>
        </authorList>
    </citation>
    <scope>NUCLEOTIDE SEQUENCE [LARGE SCALE GENOMIC DNA]</scope>
    <source>
        <strain evidence="2 3">CBS 459.81</strain>
    </source>
</reference>
<evidence type="ECO:0008006" key="4">
    <source>
        <dbReference type="Google" id="ProtNLM"/>
    </source>
</evidence>
<feature type="compositionally biased region" description="Polar residues" evidence="1">
    <location>
        <begin position="125"/>
        <end position="148"/>
    </location>
</feature>
<dbReference type="Proteomes" id="UP000250266">
    <property type="component" value="Unassembled WGS sequence"/>
</dbReference>
<feature type="compositionally biased region" description="Polar residues" evidence="1">
    <location>
        <begin position="172"/>
        <end position="183"/>
    </location>
</feature>
<organism evidence="2 3">
    <name type="scientific">Lepidopterella palustris CBS 459.81</name>
    <dbReference type="NCBI Taxonomy" id="1314670"/>
    <lineage>
        <taxon>Eukaryota</taxon>
        <taxon>Fungi</taxon>
        <taxon>Dikarya</taxon>
        <taxon>Ascomycota</taxon>
        <taxon>Pezizomycotina</taxon>
        <taxon>Dothideomycetes</taxon>
        <taxon>Pleosporomycetidae</taxon>
        <taxon>Mytilinidiales</taxon>
        <taxon>Argynnaceae</taxon>
        <taxon>Lepidopterella</taxon>
    </lineage>
</organism>
<dbReference type="GO" id="GO:0004252">
    <property type="term" value="F:serine-type endopeptidase activity"/>
    <property type="evidence" value="ECO:0007669"/>
    <property type="project" value="InterPro"/>
</dbReference>
<proteinExistence type="predicted"/>
<feature type="region of interest" description="Disordered" evidence="1">
    <location>
        <begin position="119"/>
        <end position="213"/>
    </location>
</feature>
<evidence type="ECO:0000256" key="1">
    <source>
        <dbReference type="SAM" id="MobiDB-lite"/>
    </source>
</evidence>
<gene>
    <name evidence="2" type="ORF">K432DRAFT_236491</name>
</gene>
<dbReference type="AlphaFoldDB" id="A0A8E2DXM7"/>
<keyword evidence="3" id="KW-1185">Reference proteome</keyword>
<sequence length="454" mass="49522">MDTLESAVNDFSSVMNDLPTEFPTEFSHDLESLKDKFTGTPDLANILKGSHVQSRALSNSIGGLRNLINDLKPGSSLSGKIPKEELKNLVKDALDSSVAKPKSAISLNSDIIKEFSELEPKDNTPDSSNSPTSDHAGSTGTSQAKTSVQASAPTSISTSQSATSSQGRTSTPSTSIVESTKNESATSMSTSQSTRTTTSSTTSSSSSSQSASATPQFYVILTKQGTPYDDFLNFTNNLDGGVGIGSKLDTLDWQYYATTMTADKAKELTDTSLYPFIELVVLDKPVRRHNQLNGVITTGESRRTRPKRQTTDRQWPQNTNLFERTVDPATEDTPVASQYNLKNLQVLSRSLTNEAPNYIFDPLLGKGTTIYILDSGYNENHKEFLSTPTGRRQNPVRSYVVPNSLTLQTFKTIPKAPEDMTDYGGEWNQLLKFYKGHGTCVGSHERLPIRPKEG</sequence>
<feature type="compositionally biased region" description="Low complexity" evidence="1">
    <location>
        <begin position="149"/>
        <end position="171"/>
    </location>
</feature>
<feature type="compositionally biased region" description="Low complexity" evidence="1">
    <location>
        <begin position="184"/>
        <end position="213"/>
    </location>
</feature>
<name>A0A8E2DXM7_9PEZI</name>
<evidence type="ECO:0000313" key="3">
    <source>
        <dbReference type="Proteomes" id="UP000250266"/>
    </source>
</evidence>
<evidence type="ECO:0000313" key="2">
    <source>
        <dbReference type="EMBL" id="OCK73406.1"/>
    </source>
</evidence>
<dbReference type="SUPFAM" id="SSF52743">
    <property type="entry name" value="Subtilisin-like"/>
    <property type="match status" value="1"/>
</dbReference>
<protein>
    <recommendedName>
        <fullName evidence="4">Peptidase S8/S53 domain-containing protein</fullName>
    </recommendedName>
</protein>
<dbReference type="InterPro" id="IPR036852">
    <property type="entry name" value="Peptidase_S8/S53_dom_sf"/>
</dbReference>